<feature type="domain" description="Reverse transcriptase zinc-binding" evidence="1">
    <location>
        <begin position="215"/>
        <end position="311"/>
    </location>
</feature>
<sequence>MFDDALVEGAHVVQNIIKEYELISGQQVNFDKSFIYFSACVGHSERDTITNVFGVRVATNPEKYLRLPMMVGRNKRRAFADFVDRFRRRIESWSFRYLSMGGKEVLIKAILQVIPVYVMQCFALPKTLCQKLELIMNKFWWSNNKSSKVIMAAKIGSYPSFTWRSLCNARELISDGLLWRIGSGDSVNIWNDPWLPGLAGAPDVLVWHFDASGEYSVKSGYRALLTTHRYPSDYNMEPIASYKQFYNLLWELQIPAKLKIHMWRLSKDFVPHFNNLLKRRLQVVNVCPLCKEAPEDLGHLLWSCDVLRHLWLSLNLPFDCSVRTLDGKNQLMNIFIKVDADTRKLLVISLWATWFQRNKVVHEGTQFVWQDLVGFVKRLCFCFKCE</sequence>
<reference evidence="2 3" key="1">
    <citation type="submission" date="2023-03" db="EMBL/GenBank/DDBJ databases">
        <title>WGS of Gossypium arboreum.</title>
        <authorList>
            <person name="Yu D."/>
        </authorList>
    </citation>
    <scope>NUCLEOTIDE SEQUENCE [LARGE SCALE GENOMIC DNA]</scope>
    <source>
        <tissue evidence="2">Leaf</tissue>
    </source>
</reference>
<comment type="caution">
    <text evidence="2">The sequence shown here is derived from an EMBL/GenBank/DDBJ whole genome shotgun (WGS) entry which is preliminary data.</text>
</comment>
<protein>
    <recommendedName>
        <fullName evidence="1">Reverse transcriptase zinc-binding domain-containing protein</fullName>
    </recommendedName>
</protein>
<accession>A0ABR0MLR7</accession>
<dbReference type="Pfam" id="PF13966">
    <property type="entry name" value="zf-RVT"/>
    <property type="match status" value="1"/>
</dbReference>
<evidence type="ECO:0000313" key="2">
    <source>
        <dbReference type="EMBL" id="KAK5774928.1"/>
    </source>
</evidence>
<gene>
    <name evidence="2" type="ORF">PVK06_042790</name>
</gene>
<dbReference type="PANTHER" id="PTHR33116:SF86">
    <property type="entry name" value="REVERSE TRANSCRIPTASE DOMAIN-CONTAINING PROTEIN"/>
    <property type="match status" value="1"/>
</dbReference>
<dbReference type="PANTHER" id="PTHR33116">
    <property type="entry name" value="REVERSE TRANSCRIPTASE ZINC-BINDING DOMAIN-CONTAINING PROTEIN-RELATED-RELATED"/>
    <property type="match status" value="1"/>
</dbReference>
<dbReference type="EMBL" id="JARKNE010000012">
    <property type="protein sequence ID" value="KAK5774928.1"/>
    <property type="molecule type" value="Genomic_DNA"/>
</dbReference>
<evidence type="ECO:0000313" key="3">
    <source>
        <dbReference type="Proteomes" id="UP001358586"/>
    </source>
</evidence>
<keyword evidence="3" id="KW-1185">Reference proteome</keyword>
<evidence type="ECO:0000259" key="1">
    <source>
        <dbReference type="Pfam" id="PF13966"/>
    </source>
</evidence>
<dbReference type="InterPro" id="IPR026960">
    <property type="entry name" value="RVT-Znf"/>
</dbReference>
<organism evidence="2 3">
    <name type="scientific">Gossypium arboreum</name>
    <name type="common">Tree cotton</name>
    <name type="synonym">Gossypium nanking</name>
    <dbReference type="NCBI Taxonomy" id="29729"/>
    <lineage>
        <taxon>Eukaryota</taxon>
        <taxon>Viridiplantae</taxon>
        <taxon>Streptophyta</taxon>
        <taxon>Embryophyta</taxon>
        <taxon>Tracheophyta</taxon>
        <taxon>Spermatophyta</taxon>
        <taxon>Magnoliopsida</taxon>
        <taxon>eudicotyledons</taxon>
        <taxon>Gunneridae</taxon>
        <taxon>Pentapetalae</taxon>
        <taxon>rosids</taxon>
        <taxon>malvids</taxon>
        <taxon>Malvales</taxon>
        <taxon>Malvaceae</taxon>
        <taxon>Malvoideae</taxon>
        <taxon>Gossypium</taxon>
    </lineage>
</organism>
<name>A0ABR0MLR7_GOSAR</name>
<proteinExistence type="predicted"/>
<dbReference type="Proteomes" id="UP001358586">
    <property type="component" value="Chromosome 12"/>
</dbReference>